<feature type="chain" id="PRO_5010576852" evidence="9">
    <location>
        <begin position="22"/>
        <end position="479"/>
    </location>
</feature>
<proteinExistence type="inferred from homology"/>
<organism evidence="10 11">
    <name type="scientific">Sediminibacterium ginsengisoli</name>
    <dbReference type="NCBI Taxonomy" id="413434"/>
    <lineage>
        <taxon>Bacteria</taxon>
        <taxon>Pseudomonadati</taxon>
        <taxon>Bacteroidota</taxon>
        <taxon>Chitinophagia</taxon>
        <taxon>Chitinophagales</taxon>
        <taxon>Chitinophagaceae</taxon>
        <taxon>Sediminibacterium</taxon>
    </lineage>
</organism>
<accession>A0A1T4PIA0</accession>
<evidence type="ECO:0000256" key="3">
    <source>
        <dbReference type="ARBA" id="ARBA00022448"/>
    </source>
</evidence>
<keyword evidence="3" id="KW-0813">Transport</keyword>
<dbReference type="GO" id="GO:0015288">
    <property type="term" value="F:porin activity"/>
    <property type="evidence" value="ECO:0007669"/>
    <property type="project" value="TreeGrafter"/>
</dbReference>
<evidence type="ECO:0000256" key="1">
    <source>
        <dbReference type="ARBA" id="ARBA00004442"/>
    </source>
</evidence>
<sequence length="479" mass="53811">MTKVKALITGFLLCATGFSFAQSTERLSGQVTLQQCIETAIKNNLQVRQAAYQAQADQVSYQQAKGSRLPFISGNVSHGINQGRSIDPYTNTYADQQINFANYNINTSITLWNGSSIRNNIRQNEFNAKASELDWQQAKDNITINVILAYLQVLNNQEQLEIARKQVEVTKNQADRLEVLNKNGAIAPATYYDMKGLLGSDELNLISVRNNLENAKLTLAQLMNVNYSKDATFESIGSQVNPSLYDGTPDVIYDAATTQLALVKAADLRVKSAQKRVLSTKGQKLPVLSFNGFLGTNYSSVAYRQLLVSTSDVSTNRYVMSNNTKLPVFEPQNVYNTQKISYGDQWRNNFNTSFSIGIQVPILNGLQAKSRVRQAEIAEKRTNFETQTVKTQLRQSVDQAYINMNTAFERYNTLSKQVQDFTESFKAAEVRFNEGVSTSVDYLVAKNNVDKSNSNFISAKYDYLLRVKILDFYQGKPLW</sequence>
<evidence type="ECO:0000313" key="10">
    <source>
        <dbReference type="EMBL" id="SJZ91212.1"/>
    </source>
</evidence>
<dbReference type="PANTHER" id="PTHR30026:SF20">
    <property type="entry name" value="OUTER MEMBRANE PROTEIN TOLC"/>
    <property type="match status" value="1"/>
</dbReference>
<dbReference type="STRING" id="413434.SAMN04488132_10629"/>
<name>A0A1T4PIA0_9BACT</name>
<dbReference type="Pfam" id="PF02321">
    <property type="entry name" value="OEP"/>
    <property type="match status" value="2"/>
</dbReference>
<reference evidence="10 11" key="1">
    <citation type="submission" date="2017-02" db="EMBL/GenBank/DDBJ databases">
        <authorList>
            <person name="Peterson S.W."/>
        </authorList>
    </citation>
    <scope>NUCLEOTIDE SEQUENCE [LARGE SCALE GENOMIC DNA]</scope>
    <source>
        <strain evidence="10 11">DSM 22335</strain>
    </source>
</reference>
<dbReference type="EMBL" id="FUWH01000006">
    <property type="protein sequence ID" value="SJZ91212.1"/>
    <property type="molecule type" value="Genomic_DNA"/>
</dbReference>
<keyword evidence="11" id="KW-1185">Reference proteome</keyword>
<keyword evidence="7" id="KW-0998">Cell outer membrane</keyword>
<dbReference type="InterPro" id="IPR003423">
    <property type="entry name" value="OMP_efflux"/>
</dbReference>
<dbReference type="GO" id="GO:0009279">
    <property type="term" value="C:cell outer membrane"/>
    <property type="evidence" value="ECO:0007669"/>
    <property type="project" value="UniProtKB-SubCell"/>
</dbReference>
<evidence type="ECO:0000256" key="5">
    <source>
        <dbReference type="ARBA" id="ARBA00022692"/>
    </source>
</evidence>
<keyword evidence="4" id="KW-1134">Transmembrane beta strand</keyword>
<dbReference type="Gene3D" id="1.20.1600.10">
    <property type="entry name" value="Outer membrane efflux proteins (OEP)"/>
    <property type="match status" value="1"/>
</dbReference>
<dbReference type="AlphaFoldDB" id="A0A1T4PIA0"/>
<comment type="subcellular location">
    <subcellularLocation>
        <location evidence="1">Cell outer membrane</location>
    </subcellularLocation>
</comment>
<dbReference type="GO" id="GO:0015562">
    <property type="term" value="F:efflux transmembrane transporter activity"/>
    <property type="evidence" value="ECO:0007669"/>
    <property type="project" value="InterPro"/>
</dbReference>
<gene>
    <name evidence="10" type="ORF">SAMN04488132_10629</name>
</gene>
<dbReference type="InterPro" id="IPR051906">
    <property type="entry name" value="TolC-like"/>
</dbReference>
<feature type="coiled-coil region" evidence="8">
    <location>
        <begin position="153"/>
        <end position="180"/>
    </location>
</feature>
<dbReference type="Proteomes" id="UP000190888">
    <property type="component" value="Unassembled WGS sequence"/>
</dbReference>
<evidence type="ECO:0000256" key="8">
    <source>
        <dbReference type="SAM" id="Coils"/>
    </source>
</evidence>
<dbReference type="PANTHER" id="PTHR30026">
    <property type="entry name" value="OUTER MEMBRANE PROTEIN TOLC"/>
    <property type="match status" value="1"/>
</dbReference>
<dbReference type="GO" id="GO:1990281">
    <property type="term" value="C:efflux pump complex"/>
    <property type="evidence" value="ECO:0007669"/>
    <property type="project" value="TreeGrafter"/>
</dbReference>
<dbReference type="SUPFAM" id="SSF56954">
    <property type="entry name" value="Outer membrane efflux proteins (OEP)"/>
    <property type="match status" value="1"/>
</dbReference>
<keyword evidence="5" id="KW-0812">Transmembrane</keyword>
<feature type="signal peptide" evidence="9">
    <location>
        <begin position="1"/>
        <end position="21"/>
    </location>
</feature>
<evidence type="ECO:0000256" key="4">
    <source>
        <dbReference type="ARBA" id="ARBA00022452"/>
    </source>
</evidence>
<evidence type="ECO:0000256" key="9">
    <source>
        <dbReference type="SAM" id="SignalP"/>
    </source>
</evidence>
<evidence type="ECO:0000256" key="6">
    <source>
        <dbReference type="ARBA" id="ARBA00023136"/>
    </source>
</evidence>
<keyword evidence="9" id="KW-0732">Signal</keyword>
<comment type="similarity">
    <text evidence="2">Belongs to the outer membrane factor (OMF) (TC 1.B.17) family.</text>
</comment>
<evidence type="ECO:0000313" key="11">
    <source>
        <dbReference type="Proteomes" id="UP000190888"/>
    </source>
</evidence>
<keyword evidence="6" id="KW-0472">Membrane</keyword>
<dbReference type="OrthoDB" id="9811587at2"/>
<dbReference type="RefSeq" id="WP_078831612.1">
    <property type="nucleotide sequence ID" value="NZ_FUWH01000006.1"/>
</dbReference>
<protein>
    <submittedName>
        <fullName evidence="10">Outer membrane protein</fullName>
    </submittedName>
</protein>
<evidence type="ECO:0000256" key="2">
    <source>
        <dbReference type="ARBA" id="ARBA00007613"/>
    </source>
</evidence>
<keyword evidence="8" id="KW-0175">Coiled coil</keyword>
<evidence type="ECO:0000256" key="7">
    <source>
        <dbReference type="ARBA" id="ARBA00023237"/>
    </source>
</evidence>